<sequence>MEGRRYLFVINRIGWQMIFLRFSFLLRLVWHKRKADFKMYLFYFISESG</sequence>
<name>A0A0M2NL48_9FIRM</name>
<keyword evidence="3" id="KW-1185">Reference proteome</keyword>
<organism evidence="2 3">
    <name type="scientific">Christensenella hongkongensis</name>
    <dbReference type="NCBI Taxonomy" id="270498"/>
    <lineage>
        <taxon>Bacteria</taxon>
        <taxon>Bacillati</taxon>
        <taxon>Bacillota</taxon>
        <taxon>Clostridia</taxon>
        <taxon>Christensenellales</taxon>
        <taxon>Christensenellaceae</taxon>
        <taxon>Christensenella</taxon>
    </lineage>
</organism>
<reference evidence="2 3" key="1">
    <citation type="submission" date="2015-04" db="EMBL/GenBank/DDBJ databases">
        <title>Draft genome sequence of bacteremic isolate Catabacter hongkongensis type strain HKU16T.</title>
        <authorList>
            <person name="Lau S.K."/>
            <person name="Teng J.L."/>
            <person name="Huang Y."/>
            <person name="Curreem S.O."/>
            <person name="Tsui S.K."/>
            <person name="Woo P.C."/>
        </authorList>
    </citation>
    <scope>NUCLEOTIDE SEQUENCE [LARGE SCALE GENOMIC DNA]</scope>
    <source>
        <strain evidence="2 3">HKU16</strain>
    </source>
</reference>
<protein>
    <submittedName>
        <fullName evidence="2">Uncharacterized protein</fullName>
    </submittedName>
</protein>
<comment type="caution">
    <text evidence="2">The sequence shown here is derived from an EMBL/GenBank/DDBJ whole genome shotgun (WGS) entry which is preliminary data.</text>
</comment>
<evidence type="ECO:0000256" key="1">
    <source>
        <dbReference type="SAM" id="Phobius"/>
    </source>
</evidence>
<feature type="transmembrane region" description="Helical" evidence="1">
    <location>
        <begin position="6"/>
        <end position="30"/>
    </location>
</feature>
<proteinExistence type="predicted"/>
<gene>
    <name evidence="2" type="ORF">CHK_0853</name>
</gene>
<keyword evidence="1" id="KW-1133">Transmembrane helix</keyword>
<evidence type="ECO:0000313" key="2">
    <source>
        <dbReference type="EMBL" id="KKI51686.1"/>
    </source>
</evidence>
<dbReference type="EMBL" id="LAYJ01000068">
    <property type="protein sequence ID" value="KKI51686.1"/>
    <property type="molecule type" value="Genomic_DNA"/>
</dbReference>
<evidence type="ECO:0000313" key="3">
    <source>
        <dbReference type="Proteomes" id="UP000034076"/>
    </source>
</evidence>
<accession>A0A0M2NL48</accession>
<dbReference type="AlphaFoldDB" id="A0A0M2NL48"/>
<keyword evidence="1" id="KW-0812">Transmembrane</keyword>
<dbReference type="Proteomes" id="UP000034076">
    <property type="component" value="Unassembled WGS sequence"/>
</dbReference>
<keyword evidence="1" id="KW-0472">Membrane</keyword>